<comment type="caution">
    <text evidence="3">The sequence shown here is derived from an EMBL/GenBank/DDBJ whole genome shotgun (WGS) entry which is preliminary data.</text>
</comment>
<evidence type="ECO:0000313" key="4">
    <source>
        <dbReference type="Proteomes" id="UP000050901"/>
    </source>
</evidence>
<keyword evidence="1" id="KW-0175">Coiled coil</keyword>
<feature type="domain" description="SSAP RNA binding" evidence="2">
    <location>
        <begin position="94"/>
        <end position="192"/>
    </location>
</feature>
<dbReference type="Proteomes" id="UP000050901">
    <property type="component" value="Unassembled WGS sequence"/>
</dbReference>
<proteinExistence type="predicted"/>
<dbReference type="AlphaFoldDB" id="A0A0R1NZ15"/>
<accession>A0A0R1NZ15</accession>
<reference evidence="3 4" key="1">
    <citation type="journal article" date="2015" name="Genome Announc.">
        <title>Expanding the biotechnology potential of lactobacilli through comparative genomics of 213 strains and associated genera.</title>
        <authorList>
            <person name="Sun Z."/>
            <person name="Harris H.M."/>
            <person name="McCann A."/>
            <person name="Guo C."/>
            <person name="Argimon S."/>
            <person name="Zhang W."/>
            <person name="Yang X."/>
            <person name="Jeffery I.B."/>
            <person name="Cooney J.C."/>
            <person name="Kagawa T.F."/>
            <person name="Liu W."/>
            <person name="Song Y."/>
            <person name="Salvetti E."/>
            <person name="Wrobel A."/>
            <person name="Rasinkangas P."/>
            <person name="Parkhill J."/>
            <person name="Rea M.C."/>
            <person name="O'Sullivan O."/>
            <person name="Ritari J."/>
            <person name="Douillard F.P."/>
            <person name="Paul Ross R."/>
            <person name="Yang R."/>
            <person name="Briner A.E."/>
            <person name="Felis G.E."/>
            <person name="de Vos W.M."/>
            <person name="Barrangou R."/>
            <person name="Klaenhammer T.R."/>
            <person name="Caufield P.W."/>
            <person name="Cui Y."/>
            <person name="Zhang H."/>
            <person name="O'Toole P.W."/>
        </authorList>
    </citation>
    <scope>NUCLEOTIDE SEQUENCE [LARGE SCALE GENOMIC DNA]</scope>
    <source>
        <strain evidence="3 4">DSM 13345</strain>
    </source>
</reference>
<dbReference type="PATRIC" id="fig|1423771.3.peg.1459"/>
<feature type="domain" description="SSAP RNA binding" evidence="2">
    <location>
        <begin position="9"/>
        <end position="52"/>
    </location>
</feature>
<name>A0A0R1NZ15_LIMMU</name>
<dbReference type="Pfam" id="PF06378">
    <property type="entry name" value="SSAP_Sak"/>
    <property type="match status" value="2"/>
</dbReference>
<protein>
    <recommendedName>
        <fullName evidence="2">SSAP RNA binding domain-containing protein</fullName>
    </recommendedName>
</protein>
<dbReference type="RefSeq" id="WP_056968776.1">
    <property type="nucleotide sequence ID" value="NZ_AZEQ01000038.1"/>
</dbReference>
<dbReference type="EMBL" id="AZEQ01000038">
    <property type="protein sequence ID" value="KRL22794.1"/>
    <property type="molecule type" value="Genomic_DNA"/>
</dbReference>
<organism evidence="3 4">
    <name type="scientific">Limosilactobacillus mucosae DSM 13345</name>
    <dbReference type="NCBI Taxonomy" id="1423771"/>
    <lineage>
        <taxon>Bacteria</taxon>
        <taxon>Bacillati</taxon>
        <taxon>Bacillota</taxon>
        <taxon>Bacilli</taxon>
        <taxon>Lactobacillales</taxon>
        <taxon>Lactobacillaceae</taxon>
        <taxon>Limosilactobacillus</taxon>
    </lineage>
</organism>
<dbReference type="InterPro" id="IPR009425">
    <property type="entry name" value="DSRM_SSAP"/>
</dbReference>
<evidence type="ECO:0000256" key="1">
    <source>
        <dbReference type="SAM" id="Coils"/>
    </source>
</evidence>
<gene>
    <name evidence="3" type="ORF">FC47_GL001436</name>
</gene>
<evidence type="ECO:0000313" key="3">
    <source>
        <dbReference type="EMBL" id="KRL22794.1"/>
    </source>
</evidence>
<sequence>MSDEKKKSVFETLSAVDVSKHVEVIKMKKGPALSYVSWSWAWNFVKSIYPDTPTPKFTKYKEMALTTVQEPYKVKYGDKEYTKYRTVVKHAEMIDREVPYLTTMTGTMVECTITIEGEPYTESLYVMDNNNNAVINPTMKEINKTQKRCLVKALALAGLGLSVYAGEDLPMADINEADKQQAEQRKEQVNQQRKMNALQAEYRRLMMELINRLNGDSKRADELVKGTLGDGKHSGEEYVNAVKALLESEEQN</sequence>
<feature type="coiled-coil region" evidence="1">
    <location>
        <begin position="172"/>
        <end position="208"/>
    </location>
</feature>
<evidence type="ECO:0000259" key="2">
    <source>
        <dbReference type="Pfam" id="PF06378"/>
    </source>
</evidence>